<dbReference type="EMBL" id="JAVDVQ010000032">
    <property type="protein sequence ID" value="MDR7084795.1"/>
    <property type="molecule type" value="Genomic_DNA"/>
</dbReference>
<sequence>MDDEFLQCIQVLHGGTGLAVRDILTIECGPTVEVPHGPHSTQHVVYLVETNQRRLALGPEYSVYRWVKKPRIGRFDGAADWLAPVLEAAASTPPKSRELILNTAGSGAILAA</sequence>
<dbReference type="Proteomes" id="UP001252243">
    <property type="component" value="Unassembled WGS sequence"/>
</dbReference>
<reference evidence="1 2" key="1">
    <citation type="submission" date="2023-07" db="EMBL/GenBank/DDBJ databases">
        <title>Sorghum-associated microbial communities from plants grown in Nebraska, USA.</title>
        <authorList>
            <person name="Schachtman D."/>
        </authorList>
    </citation>
    <scope>NUCLEOTIDE SEQUENCE [LARGE SCALE GENOMIC DNA]</scope>
    <source>
        <strain evidence="1 2">BE167</strain>
    </source>
</reference>
<keyword evidence="2" id="KW-1185">Reference proteome</keyword>
<gene>
    <name evidence="1" type="ORF">J2X01_004112</name>
</gene>
<proteinExistence type="predicted"/>
<protein>
    <submittedName>
        <fullName evidence="1">Uncharacterized protein</fullName>
    </submittedName>
</protein>
<evidence type="ECO:0000313" key="2">
    <source>
        <dbReference type="Proteomes" id="UP001252243"/>
    </source>
</evidence>
<name>A0ABU1UI39_9MICC</name>
<dbReference type="RefSeq" id="WP_310061757.1">
    <property type="nucleotide sequence ID" value="NZ_JAVDVQ010000032.1"/>
</dbReference>
<comment type="caution">
    <text evidence="1">The sequence shown here is derived from an EMBL/GenBank/DDBJ whole genome shotgun (WGS) entry which is preliminary data.</text>
</comment>
<accession>A0ABU1UI39</accession>
<organism evidence="1 2">
    <name type="scientific">Arthrobacter ginsengisoli</name>
    <dbReference type="NCBI Taxonomy" id="1356565"/>
    <lineage>
        <taxon>Bacteria</taxon>
        <taxon>Bacillati</taxon>
        <taxon>Actinomycetota</taxon>
        <taxon>Actinomycetes</taxon>
        <taxon>Micrococcales</taxon>
        <taxon>Micrococcaceae</taxon>
        <taxon>Arthrobacter</taxon>
    </lineage>
</organism>
<evidence type="ECO:0000313" key="1">
    <source>
        <dbReference type="EMBL" id="MDR7084795.1"/>
    </source>
</evidence>